<evidence type="ECO:0000313" key="2">
    <source>
        <dbReference type="Proteomes" id="UP000229115"/>
    </source>
</evidence>
<name>A0A0S2MW61_9CAUD</name>
<reference evidence="1 2" key="1">
    <citation type="submission" date="2015-10" db="EMBL/GenBank/DDBJ databases">
        <title>Large-scale maps of variable infection efficiencies in aquatic Bacteriodetes phage-host model systems.</title>
        <authorList>
            <person name="Holmfeldt K."/>
            <person name="Solonenko N."/>
            <person name="Howard-Varona C."/>
            <person name="Moreno M."/>
            <person name="Malmstrom R.R."/>
            <person name="Blow M.J."/>
            <person name="Sullivan M.B."/>
        </authorList>
    </citation>
    <scope>NUCLEOTIDE SEQUENCE [LARGE SCALE GENOMIC DNA]</scope>
</reference>
<sequence>MSKILTKLSQFISTEELTLQESYDKLLNQENLDSTVIADDVIDMWEPLEYSLTVGDLLRIIRKE</sequence>
<proteinExistence type="predicted"/>
<accession>A0A0S2MW61</accession>
<gene>
    <name evidence="1" type="ORF">Phi4113_146</name>
</gene>
<protein>
    <submittedName>
        <fullName evidence="1">Uncharacterized protein</fullName>
    </submittedName>
</protein>
<evidence type="ECO:0000313" key="1">
    <source>
        <dbReference type="EMBL" id="ALO80155.1"/>
    </source>
</evidence>
<organism evidence="1 2">
    <name type="scientific">Cellulophaga phage phi4:1_13</name>
    <dbReference type="NCBI Taxonomy" id="1747284"/>
    <lineage>
        <taxon>Viruses</taxon>
        <taxon>Duplodnaviria</taxon>
        <taxon>Heunggongvirae</taxon>
        <taxon>Uroviricota</taxon>
        <taxon>Caudoviricetes</taxon>
        <taxon>Lightbulbvirus</taxon>
        <taxon>Lightbulbvirus Cba41</taxon>
    </lineage>
</organism>
<dbReference type="Proteomes" id="UP000229115">
    <property type="component" value="Segment"/>
</dbReference>
<dbReference type="EMBL" id="KT962245">
    <property type="protein sequence ID" value="ALO80155.1"/>
    <property type="molecule type" value="Genomic_RNA"/>
</dbReference>